<feature type="compositionally biased region" description="Polar residues" evidence="1">
    <location>
        <begin position="1"/>
        <end position="15"/>
    </location>
</feature>
<dbReference type="InterPro" id="IPR016181">
    <property type="entry name" value="Acyl_CoA_acyltransferase"/>
</dbReference>
<gene>
    <name evidence="3" type="ORF">GGR03_000329</name>
</gene>
<evidence type="ECO:0000259" key="2">
    <source>
        <dbReference type="PROSITE" id="PS51186"/>
    </source>
</evidence>
<evidence type="ECO:0000256" key="1">
    <source>
        <dbReference type="SAM" id="MobiDB-lite"/>
    </source>
</evidence>
<dbReference type="CDD" id="cd04301">
    <property type="entry name" value="NAT_SF"/>
    <property type="match status" value="1"/>
</dbReference>
<dbReference type="GO" id="GO:0005840">
    <property type="term" value="C:ribosome"/>
    <property type="evidence" value="ECO:0007669"/>
    <property type="project" value="UniProtKB-KW"/>
</dbReference>
<keyword evidence="4" id="KW-1185">Reference proteome</keyword>
<organism evidence="3 4">
    <name type="scientific">Aurantimonas endophytica</name>
    <dbReference type="NCBI Taxonomy" id="1522175"/>
    <lineage>
        <taxon>Bacteria</taxon>
        <taxon>Pseudomonadati</taxon>
        <taxon>Pseudomonadota</taxon>
        <taxon>Alphaproteobacteria</taxon>
        <taxon>Hyphomicrobiales</taxon>
        <taxon>Aurantimonadaceae</taxon>
        <taxon>Aurantimonas</taxon>
    </lineage>
</organism>
<dbReference type="Pfam" id="PF00583">
    <property type="entry name" value="Acetyltransf_1"/>
    <property type="match status" value="1"/>
</dbReference>
<dbReference type="InterPro" id="IPR000182">
    <property type="entry name" value="GNAT_dom"/>
</dbReference>
<dbReference type="PROSITE" id="PS51186">
    <property type="entry name" value="GNAT"/>
    <property type="match status" value="1"/>
</dbReference>
<dbReference type="SUPFAM" id="SSF55729">
    <property type="entry name" value="Acyl-CoA N-acyltransferases (Nat)"/>
    <property type="match status" value="1"/>
</dbReference>
<dbReference type="Gene3D" id="3.40.630.30">
    <property type="match status" value="1"/>
</dbReference>
<dbReference type="GO" id="GO:0016747">
    <property type="term" value="F:acyltransferase activity, transferring groups other than amino-acyl groups"/>
    <property type="evidence" value="ECO:0007669"/>
    <property type="project" value="InterPro"/>
</dbReference>
<reference evidence="3 4" key="1">
    <citation type="submission" date="2020-08" db="EMBL/GenBank/DDBJ databases">
        <title>Genomic Encyclopedia of Type Strains, Phase IV (KMG-IV): sequencing the most valuable type-strain genomes for metagenomic binning, comparative biology and taxonomic classification.</title>
        <authorList>
            <person name="Goeker M."/>
        </authorList>
    </citation>
    <scope>NUCLEOTIDE SEQUENCE [LARGE SCALE GENOMIC DNA]</scope>
    <source>
        <strain evidence="3 4">DSM 103570</strain>
    </source>
</reference>
<dbReference type="RefSeq" id="WP_183205738.1">
    <property type="nucleotide sequence ID" value="NZ_JAAAMM010000001.1"/>
</dbReference>
<name>A0A7W6HA36_9HYPH</name>
<accession>A0A7W6HA36</accession>
<comment type="caution">
    <text evidence="3">The sequence shown here is derived from an EMBL/GenBank/DDBJ whole genome shotgun (WGS) entry which is preliminary data.</text>
</comment>
<feature type="domain" description="N-acetyltransferase" evidence="2">
    <location>
        <begin position="30"/>
        <end position="177"/>
    </location>
</feature>
<dbReference type="Proteomes" id="UP000588647">
    <property type="component" value="Unassembled WGS sequence"/>
</dbReference>
<evidence type="ECO:0000313" key="4">
    <source>
        <dbReference type="Proteomes" id="UP000588647"/>
    </source>
</evidence>
<dbReference type="EMBL" id="JACIEM010000001">
    <property type="protein sequence ID" value="MBB4001282.1"/>
    <property type="molecule type" value="Genomic_DNA"/>
</dbReference>
<evidence type="ECO:0000313" key="3">
    <source>
        <dbReference type="EMBL" id="MBB4001282.1"/>
    </source>
</evidence>
<feature type="region of interest" description="Disordered" evidence="1">
    <location>
        <begin position="1"/>
        <end position="24"/>
    </location>
</feature>
<keyword evidence="3" id="KW-0687">Ribonucleoprotein</keyword>
<proteinExistence type="predicted"/>
<keyword evidence="3" id="KW-0689">Ribosomal protein</keyword>
<protein>
    <submittedName>
        <fullName evidence="3">Ribosomal protein S18 acetylase RimI-like enzyme</fullName>
    </submittedName>
</protein>
<sequence length="181" mass="20048">MALLTTTVTSLQMSSRPEDMTPAPVFPEPIVVQEEPRMPLERYRALYRAVGEAHHWTSRLLPDDDLRREIHSRAIRLFVASSGSASVGWFEIETRPAIGESRIVHLGVMPEFRGRGVAGFLLSQAIQAGFSDGISCVSIETNTLDHPAALPLYLKHGFKPYATRRVQTPAIETRPARATAT</sequence>
<dbReference type="AlphaFoldDB" id="A0A7W6HA36"/>